<dbReference type="EMBL" id="PQXK01000042">
    <property type="protein sequence ID" value="TGO40081.1"/>
    <property type="molecule type" value="Genomic_DNA"/>
</dbReference>
<accession>A0A4Z1GY31</accession>
<dbReference type="AlphaFoldDB" id="A0A4Z1GY31"/>
<proteinExistence type="predicted"/>
<protein>
    <submittedName>
        <fullName evidence="2">Uncharacterized protein</fullName>
    </submittedName>
</protein>
<gene>
    <name evidence="2" type="ORF">BHYA_0042g00120</name>
</gene>
<keyword evidence="3" id="KW-1185">Reference proteome</keyword>
<evidence type="ECO:0000256" key="1">
    <source>
        <dbReference type="SAM" id="SignalP"/>
    </source>
</evidence>
<comment type="caution">
    <text evidence="2">The sequence shown here is derived from an EMBL/GenBank/DDBJ whole genome shotgun (WGS) entry which is preliminary data.</text>
</comment>
<reference evidence="2 3" key="1">
    <citation type="submission" date="2017-12" db="EMBL/GenBank/DDBJ databases">
        <title>Comparative genomics of Botrytis spp.</title>
        <authorList>
            <person name="Valero-Jimenez C.A."/>
            <person name="Tapia P."/>
            <person name="Veloso J."/>
            <person name="Silva-Moreno E."/>
            <person name="Staats M."/>
            <person name="Valdes J.H."/>
            <person name="Van Kan J.A.L."/>
        </authorList>
    </citation>
    <scope>NUCLEOTIDE SEQUENCE [LARGE SCALE GENOMIC DNA]</scope>
    <source>
        <strain evidence="2 3">Bh0001</strain>
    </source>
</reference>
<sequence length="149" mass="16540">MHFQTFFLASATLAIAVMAAPIIEPSSLATREASVPRGFFNNNDVGSDVKRGFFINADASGASKKKRVFFNNNDVSCCSKEKRGFFNNNDAGSDVKRGFFNNAYASDASKEKRGFFNNGDSTAEVSKRNEEVDDDGYYYTYTDSNKQRN</sequence>
<dbReference type="Proteomes" id="UP000297814">
    <property type="component" value="Unassembled WGS sequence"/>
</dbReference>
<organism evidence="2 3">
    <name type="scientific">Botrytis hyacinthi</name>
    <dbReference type="NCBI Taxonomy" id="278943"/>
    <lineage>
        <taxon>Eukaryota</taxon>
        <taxon>Fungi</taxon>
        <taxon>Dikarya</taxon>
        <taxon>Ascomycota</taxon>
        <taxon>Pezizomycotina</taxon>
        <taxon>Leotiomycetes</taxon>
        <taxon>Helotiales</taxon>
        <taxon>Sclerotiniaceae</taxon>
        <taxon>Botrytis</taxon>
    </lineage>
</organism>
<keyword evidence="1" id="KW-0732">Signal</keyword>
<feature type="signal peptide" evidence="1">
    <location>
        <begin position="1"/>
        <end position="19"/>
    </location>
</feature>
<evidence type="ECO:0000313" key="2">
    <source>
        <dbReference type="EMBL" id="TGO40081.1"/>
    </source>
</evidence>
<evidence type="ECO:0000313" key="3">
    <source>
        <dbReference type="Proteomes" id="UP000297814"/>
    </source>
</evidence>
<name>A0A4Z1GY31_9HELO</name>
<feature type="chain" id="PRO_5021262455" evidence="1">
    <location>
        <begin position="20"/>
        <end position="149"/>
    </location>
</feature>